<dbReference type="Pfam" id="PF00155">
    <property type="entry name" value="Aminotran_1_2"/>
    <property type="match status" value="1"/>
</dbReference>
<dbReference type="EC" id="2.3.1.47" evidence="6"/>
<comment type="similarity">
    <text evidence="4">Belongs to the class-II pyridoxal-phosphate-dependent aminotransferase family. BioF subfamily.</text>
</comment>
<dbReference type="PANTHER" id="PTHR13693">
    <property type="entry name" value="CLASS II AMINOTRANSFERASE/8-AMINO-7-OXONONANOATE SYNTHASE"/>
    <property type="match status" value="1"/>
</dbReference>
<keyword evidence="9 13" id="KW-0663">Pyridoxal phosphate</keyword>
<dbReference type="InterPro" id="IPR004839">
    <property type="entry name" value="Aminotransferase_I/II_large"/>
</dbReference>
<accession>A0ABR8Y9X0</accession>
<gene>
    <name evidence="15" type="ORF">H9625_11250</name>
</gene>
<evidence type="ECO:0000256" key="7">
    <source>
        <dbReference type="ARBA" id="ARBA00022679"/>
    </source>
</evidence>
<dbReference type="RefSeq" id="WP_191764393.1">
    <property type="nucleotide sequence ID" value="NZ_JACSPP010000036.1"/>
</dbReference>
<dbReference type="Gene3D" id="3.90.1150.10">
    <property type="entry name" value="Aspartate Aminotransferase, domain 1"/>
    <property type="match status" value="1"/>
</dbReference>
<dbReference type="InterPro" id="IPR015421">
    <property type="entry name" value="PyrdxlP-dep_Trfase_major"/>
</dbReference>
<name>A0ABR8Y9X0_9BACT</name>
<dbReference type="SUPFAM" id="SSF53383">
    <property type="entry name" value="PLP-dependent transferases"/>
    <property type="match status" value="1"/>
</dbReference>
<evidence type="ECO:0000256" key="11">
    <source>
        <dbReference type="ARBA" id="ARBA00033381"/>
    </source>
</evidence>
<organism evidence="15 16">
    <name type="scientific">Phocaeicola intestinalis</name>
    <dbReference type="NCBI Taxonomy" id="2762212"/>
    <lineage>
        <taxon>Bacteria</taxon>
        <taxon>Pseudomonadati</taxon>
        <taxon>Bacteroidota</taxon>
        <taxon>Bacteroidia</taxon>
        <taxon>Bacteroidales</taxon>
        <taxon>Bacteroidaceae</taxon>
        <taxon>Phocaeicola</taxon>
    </lineage>
</organism>
<comment type="catalytic activity">
    <reaction evidence="12">
        <text>6-carboxyhexanoyl-[ACP] + L-alanine + H(+) = (8S)-8-amino-7-oxononanoate + holo-[ACP] + CO2</text>
        <dbReference type="Rhea" id="RHEA:42288"/>
        <dbReference type="Rhea" id="RHEA-COMP:9685"/>
        <dbReference type="Rhea" id="RHEA-COMP:9955"/>
        <dbReference type="ChEBI" id="CHEBI:15378"/>
        <dbReference type="ChEBI" id="CHEBI:16526"/>
        <dbReference type="ChEBI" id="CHEBI:57972"/>
        <dbReference type="ChEBI" id="CHEBI:64479"/>
        <dbReference type="ChEBI" id="CHEBI:78846"/>
        <dbReference type="ChEBI" id="CHEBI:149468"/>
        <dbReference type="EC" id="2.3.1.47"/>
    </reaction>
</comment>
<sequence>MQEEQTLYALAREGNLRTLPEAEHDGVWIGQDGRRMLNVASNDYLGLASDRDLQKEFLRSVPERDRLLSASSSRLLTGNFAVHRELEALLAGRFGRESALTFSSGYHLNTGILPAVADGHTLILADKLVHASLIDGIRLSAARCIRYRHQDYGQLQSLVEKHHAAFDRLIIVTESVFSMDGDVAPLAALAELKKAYPNVMLYVDEAHAVGVRGRHGLGIAEEQGCLADIDFLCGTFGKALASVGAYVVCSRLMHDYLVNRMRTLIFTTALPPLNVAWTKFVFSRLDGWEDRRVRLASMAEKVRGAVRRAGYPCPSESHIVPLVVGESEKAVLKAAEMQRNGFYVLPVRPPTVPEGTSRLRLSLTAALPEAEVERLVEAIEAPSISSEGGT</sequence>
<comment type="pathway">
    <text evidence="3">Lipid metabolism.</text>
</comment>
<keyword evidence="16" id="KW-1185">Reference proteome</keyword>
<reference evidence="15 16" key="1">
    <citation type="submission" date="2020-08" db="EMBL/GenBank/DDBJ databases">
        <title>A Genomic Blueprint of the Chicken Gut Microbiome.</title>
        <authorList>
            <person name="Gilroy R."/>
            <person name="Ravi A."/>
            <person name="Getino M."/>
            <person name="Pursley I."/>
            <person name="Horton D.L."/>
            <person name="Alikhan N.-F."/>
            <person name="Baker D."/>
            <person name="Gharbi K."/>
            <person name="Hall N."/>
            <person name="Watson M."/>
            <person name="Adriaenssens E.M."/>
            <person name="Foster-Nyarko E."/>
            <person name="Jarju S."/>
            <person name="Secka A."/>
            <person name="Antonio M."/>
            <person name="Oren A."/>
            <person name="Chaudhuri R."/>
            <person name="La Ragione R.M."/>
            <person name="Hildebrand F."/>
            <person name="Pallen M.J."/>
        </authorList>
    </citation>
    <scope>NUCLEOTIDE SEQUENCE [LARGE SCALE GENOMIC DNA]</scope>
    <source>
        <strain evidence="15 16">Sa1CVN1</strain>
    </source>
</reference>
<dbReference type="PANTHER" id="PTHR13693:SF100">
    <property type="entry name" value="8-AMINO-7-OXONONANOATE SYNTHASE"/>
    <property type="match status" value="1"/>
</dbReference>
<evidence type="ECO:0000256" key="13">
    <source>
        <dbReference type="RuleBase" id="RU003693"/>
    </source>
</evidence>
<evidence type="ECO:0000256" key="12">
    <source>
        <dbReference type="ARBA" id="ARBA00047715"/>
    </source>
</evidence>
<evidence type="ECO:0000256" key="5">
    <source>
        <dbReference type="ARBA" id="ARBA00011738"/>
    </source>
</evidence>
<comment type="cofactor">
    <cofactor evidence="1 13">
        <name>pyridoxal 5'-phosphate</name>
        <dbReference type="ChEBI" id="CHEBI:597326"/>
    </cofactor>
</comment>
<evidence type="ECO:0000313" key="16">
    <source>
        <dbReference type="Proteomes" id="UP000620874"/>
    </source>
</evidence>
<keyword evidence="7" id="KW-0808">Transferase</keyword>
<evidence type="ECO:0000256" key="3">
    <source>
        <dbReference type="ARBA" id="ARBA00005189"/>
    </source>
</evidence>
<dbReference type="InterPro" id="IPR015422">
    <property type="entry name" value="PyrdxlP-dep_Trfase_small"/>
</dbReference>
<dbReference type="Gene3D" id="3.40.640.10">
    <property type="entry name" value="Type I PLP-dependent aspartate aminotransferase-like (Major domain)"/>
    <property type="match status" value="1"/>
</dbReference>
<evidence type="ECO:0000256" key="6">
    <source>
        <dbReference type="ARBA" id="ARBA00013187"/>
    </source>
</evidence>
<evidence type="ECO:0000256" key="8">
    <source>
        <dbReference type="ARBA" id="ARBA00022756"/>
    </source>
</evidence>
<evidence type="ECO:0000256" key="10">
    <source>
        <dbReference type="ARBA" id="ARBA00032610"/>
    </source>
</evidence>
<dbReference type="EMBL" id="JACSPP010000036">
    <property type="protein sequence ID" value="MBD8040999.1"/>
    <property type="molecule type" value="Genomic_DNA"/>
</dbReference>
<evidence type="ECO:0000313" key="15">
    <source>
        <dbReference type="EMBL" id="MBD8040999.1"/>
    </source>
</evidence>
<protein>
    <recommendedName>
        <fullName evidence="6">8-amino-7-oxononanoate synthase</fullName>
        <ecNumber evidence="6">2.3.1.47</ecNumber>
    </recommendedName>
    <alternativeName>
        <fullName evidence="10">7-keto-8-amino-pelargonic acid synthase</fullName>
    </alternativeName>
    <alternativeName>
        <fullName evidence="11">8-amino-7-ketopelargonate synthase</fullName>
    </alternativeName>
</protein>
<evidence type="ECO:0000259" key="14">
    <source>
        <dbReference type="Pfam" id="PF00155"/>
    </source>
</evidence>
<evidence type="ECO:0000256" key="1">
    <source>
        <dbReference type="ARBA" id="ARBA00001933"/>
    </source>
</evidence>
<evidence type="ECO:0000256" key="4">
    <source>
        <dbReference type="ARBA" id="ARBA00010008"/>
    </source>
</evidence>
<dbReference type="InterPro" id="IPR050087">
    <property type="entry name" value="AON_synthase_class-II"/>
</dbReference>
<dbReference type="PROSITE" id="PS00599">
    <property type="entry name" value="AA_TRANSFER_CLASS_2"/>
    <property type="match status" value="1"/>
</dbReference>
<dbReference type="InterPro" id="IPR001917">
    <property type="entry name" value="Aminotrans_II_pyridoxalP_BS"/>
</dbReference>
<proteinExistence type="inferred from homology"/>
<dbReference type="Proteomes" id="UP000620874">
    <property type="component" value="Unassembled WGS sequence"/>
</dbReference>
<evidence type="ECO:0000256" key="2">
    <source>
        <dbReference type="ARBA" id="ARBA00004746"/>
    </source>
</evidence>
<dbReference type="InterPro" id="IPR015424">
    <property type="entry name" value="PyrdxlP-dep_Trfase"/>
</dbReference>
<comment type="subunit">
    <text evidence="5">Homodimer.</text>
</comment>
<feature type="domain" description="Aminotransferase class I/classII large" evidence="14">
    <location>
        <begin position="35"/>
        <end position="379"/>
    </location>
</feature>
<keyword evidence="8" id="KW-0093">Biotin biosynthesis</keyword>
<comment type="pathway">
    <text evidence="2">Cofactor biosynthesis; biotin biosynthesis.</text>
</comment>
<comment type="caution">
    <text evidence="15">The sequence shown here is derived from an EMBL/GenBank/DDBJ whole genome shotgun (WGS) entry which is preliminary data.</text>
</comment>
<evidence type="ECO:0000256" key="9">
    <source>
        <dbReference type="ARBA" id="ARBA00022898"/>
    </source>
</evidence>